<dbReference type="Proteomes" id="UP001054837">
    <property type="component" value="Unassembled WGS sequence"/>
</dbReference>
<gene>
    <name evidence="1" type="ORF">CDAR_279831</name>
</gene>
<evidence type="ECO:0000313" key="2">
    <source>
        <dbReference type="Proteomes" id="UP001054837"/>
    </source>
</evidence>
<evidence type="ECO:0000313" key="1">
    <source>
        <dbReference type="EMBL" id="GIY64556.1"/>
    </source>
</evidence>
<name>A0AAV4V351_9ARAC</name>
<dbReference type="AlphaFoldDB" id="A0AAV4V351"/>
<evidence type="ECO:0008006" key="3">
    <source>
        <dbReference type="Google" id="ProtNLM"/>
    </source>
</evidence>
<dbReference type="EMBL" id="BPLQ01012334">
    <property type="protein sequence ID" value="GIY64556.1"/>
    <property type="molecule type" value="Genomic_DNA"/>
</dbReference>
<accession>A0AAV4V351</accession>
<comment type="caution">
    <text evidence="1">The sequence shown here is derived from an EMBL/GenBank/DDBJ whole genome shotgun (WGS) entry which is preliminary data.</text>
</comment>
<keyword evidence="2" id="KW-1185">Reference proteome</keyword>
<sequence>MTIDASDQSKEEQILYSCFHDFIRRKTKSSLQVLNFNTSQRRNRTEDEGGIRDSGDVLSMIRLIYTEKTYVLHVTAALNVRKGHSDVHSSPGAAFFGGCVDGPPGSHSKSIAHNVAFVLSGIIVDSPPEGKLSPPARVVIGPRVRHMGVPGNERADVMAKLGAESNQPEFPHWTTRNQDNDQLRNCTELTLQLVTGRLDGTGGG</sequence>
<protein>
    <recommendedName>
        <fullName evidence="3">RNase H type-1 domain-containing protein</fullName>
    </recommendedName>
</protein>
<organism evidence="1 2">
    <name type="scientific">Caerostris darwini</name>
    <dbReference type="NCBI Taxonomy" id="1538125"/>
    <lineage>
        <taxon>Eukaryota</taxon>
        <taxon>Metazoa</taxon>
        <taxon>Ecdysozoa</taxon>
        <taxon>Arthropoda</taxon>
        <taxon>Chelicerata</taxon>
        <taxon>Arachnida</taxon>
        <taxon>Araneae</taxon>
        <taxon>Araneomorphae</taxon>
        <taxon>Entelegynae</taxon>
        <taxon>Araneoidea</taxon>
        <taxon>Araneidae</taxon>
        <taxon>Caerostris</taxon>
    </lineage>
</organism>
<reference evidence="1 2" key="1">
    <citation type="submission" date="2021-06" db="EMBL/GenBank/DDBJ databases">
        <title>Caerostris darwini draft genome.</title>
        <authorList>
            <person name="Kono N."/>
            <person name="Arakawa K."/>
        </authorList>
    </citation>
    <scope>NUCLEOTIDE SEQUENCE [LARGE SCALE GENOMIC DNA]</scope>
</reference>
<proteinExistence type="predicted"/>